<keyword evidence="4 9" id="KW-0805">Transcription regulation</keyword>
<dbReference type="Gene3D" id="3.30.50.10">
    <property type="entry name" value="Erythroid Transcription Factor GATA-1, subunit A"/>
    <property type="match status" value="1"/>
</dbReference>
<name>A0ABR1D9U1_NECAM</name>
<keyword evidence="7 9" id="KW-0675">Receptor</keyword>
<comment type="subcellular location">
    <subcellularLocation>
        <location evidence="9">Nucleus</location>
    </subcellularLocation>
</comment>
<dbReference type="Pfam" id="PF00104">
    <property type="entry name" value="Hormone_recep"/>
    <property type="match status" value="1"/>
</dbReference>
<dbReference type="PROSITE" id="PS00031">
    <property type="entry name" value="NUCLEAR_REC_DBD_1"/>
    <property type="match status" value="1"/>
</dbReference>
<dbReference type="InterPro" id="IPR052499">
    <property type="entry name" value="C.elegans_NHRs"/>
</dbReference>
<evidence type="ECO:0000256" key="4">
    <source>
        <dbReference type="ARBA" id="ARBA00023015"/>
    </source>
</evidence>
<evidence type="ECO:0000256" key="6">
    <source>
        <dbReference type="ARBA" id="ARBA00023163"/>
    </source>
</evidence>
<dbReference type="Pfam" id="PF00105">
    <property type="entry name" value="zf-C4"/>
    <property type="match status" value="1"/>
</dbReference>
<evidence type="ECO:0000313" key="12">
    <source>
        <dbReference type="EMBL" id="KAK6747204.1"/>
    </source>
</evidence>
<evidence type="ECO:0000256" key="8">
    <source>
        <dbReference type="ARBA" id="ARBA00023242"/>
    </source>
</evidence>
<evidence type="ECO:0000256" key="7">
    <source>
        <dbReference type="ARBA" id="ARBA00023170"/>
    </source>
</evidence>
<keyword evidence="6 9" id="KW-0804">Transcription</keyword>
<evidence type="ECO:0000256" key="3">
    <source>
        <dbReference type="ARBA" id="ARBA00022833"/>
    </source>
</evidence>
<dbReference type="PROSITE" id="PS51843">
    <property type="entry name" value="NR_LBD"/>
    <property type="match status" value="1"/>
</dbReference>
<organism evidence="12 13">
    <name type="scientific">Necator americanus</name>
    <name type="common">Human hookworm</name>
    <dbReference type="NCBI Taxonomy" id="51031"/>
    <lineage>
        <taxon>Eukaryota</taxon>
        <taxon>Metazoa</taxon>
        <taxon>Ecdysozoa</taxon>
        <taxon>Nematoda</taxon>
        <taxon>Chromadorea</taxon>
        <taxon>Rhabditida</taxon>
        <taxon>Rhabditina</taxon>
        <taxon>Rhabditomorpha</taxon>
        <taxon>Strongyloidea</taxon>
        <taxon>Ancylostomatidae</taxon>
        <taxon>Bunostominae</taxon>
        <taxon>Necator</taxon>
    </lineage>
</organism>
<dbReference type="Proteomes" id="UP001303046">
    <property type="component" value="Unassembled WGS sequence"/>
</dbReference>
<comment type="similarity">
    <text evidence="9">Belongs to the nuclear hormone receptor family.</text>
</comment>
<dbReference type="PROSITE" id="PS51030">
    <property type="entry name" value="NUCLEAR_REC_DBD_2"/>
    <property type="match status" value="1"/>
</dbReference>
<dbReference type="PANTHER" id="PTHR47630:SF6">
    <property type="entry name" value="NUCLEAR HORMONE RECEPTOR FAMILY"/>
    <property type="match status" value="1"/>
</dbReference>
<proteinExistence type="inferred from homology"/>
<dbReference type="SUPFAM" id="SSF48508">
    <property type="entry name" value="Nuclear receptor ligand-binding domain"/>
    <property type="match status" value="1"/>
</dbReference>
<evidence type="ECO:0008006" key="14">
    <source>
        <dbReference type="Google" id="ProtNLM"/>
    </source>
</evidence>
<evidence type="ECO:0000256" key="9">
    <source>
        <dbReference type="RuleBase" id="RU004334"/>
    </source>
</evidence>
<sequence>MYGTGVGTTMDMKQGCSKPVLGKLKIPPSPILIRSTSKCQVCTADGATLHYGGVVCGGCKIFFARAVQRKIYYVCEKSGTCQMTSGKRSKCRSCRFQRCLKARMCPEEVGKLKDMKVPNRPVSQPKEEKNVVPYFDLRALRCSKCEEIQNIKVPMLERLGEAEGVKSIARMFTNLERACDNEAYLSHVPGRYYCDLDVPLTQAMQNPYLVSERTPVCWRASRPLEDPEDVLKPSYCRLVLHYLEWLSAIEDFMVFDETQRIRLITSHMIPTILLTLGFNTIKHESPNLLLCNSFFFSKKKFESMEYGLKVALLVDELETTIIAKLRELHVCEEEYVLLKLVLLFTNRDVLVGEIAETMKQIRSKYVYLLVHVVKSSLKSQPVELIDRLHALLQLLAPLTSISEVVELCLVHIVALDIAGMRGQLTFDLHLREYL</sequence>
<dbReference type="SMART" id="SM00430">
    <property type="entry name" value="HOLI"/>
    <property type="match status" value="1"/>
</dbReference>
<keyword evidence="13" id="KW-1185">Reference proteome</keyword>
<gene>
    <name evidence="12" type="primary">Necator_chrIV.g13721</name>
    <name evidence="12" type="ORF">RB195_000429</name>
</gene>
<dbReference type="SUPFAM" id="SSF57716">
    <property type="entry name" value="Glucocorticoid receptor-like (DNA-binding domain)"/>
    <property type="match status" value="1"/>
</dbReference>
<dbReference type="SMART" id="SM00399">
    <property type="entry name" value="ZnF_C4"/>
    <property type="match status" value="1"/>
</dbReference>
<evidence type="ECO:0000256" key="2">
    <source>
        <dbReference type="ARBA" id="ARBA00022771"/>
    </source>
</evidence>
<feature type="domain" description="Nuclear receptor" evidence="10">
    <location>
        <begin position="36"/>
        <end position="111"/>
    </location>
</feature>
<keyword evidence="2 9" id="KW-0863">Zinc-finger</keyword>
<dbReference type="InterPro" id="IPR013088">
    <property type="entry name" value="Znf_NHR/GATA"/>
</dbReference>
<keyword evidence="8 9" id="KW-0539">Nucleus</keyword>
<keyword evidence="5 9" id="KW-0238">DNA-binding</keyword>
<feature type="domain" description="NR LBD" evidence="11">
    <location>
        <begin position="196"/>
        <end position="434"/>
    </location>
</feature>
<dbReference type="PRINTS" id="PR00047">
    <property type="entry name" value="STROIDFINGER"/>
</dbReference>
<dbReference type="PANTHER" id="PTHR47630">
    <property type="entry name" value="NUCLEAR HORMONE RECEPTOR FAMILY-RELATED-RELATED"/>
    <property type="match status" value="1"/>
</dbReference>
<protein>
    <recommendedName>
        <fullName evidence="14">Zinc finger, C4 type</fullName>
    </recommendedName>
</protein>
<dbReference type="Gene3D" id="1.10.565.10">
    <property type="entry name" value="Retinoid X Receptor"/>
    <property type="match status" value="1"/>
</dbReference>
<reference evidence="12 13" key="1">
    <citation type="submission" date="2023-08" db="EMBL/GenBank/DDBJ databases">
        <title>A Necator americanus chromosomal reference genome.</title>
        <authorList>
            <person name="Ilik V."/>
            <person name="Petrzelkova K.J."/>
            <person name="Pardy F."/>
            <person name="Fuh T."/>
            <person name="Niatou-Singa F.S."/>
            <person name="Gouil Q."/>
            <person name="Baker L."/>
            <person name="Ritchie M.E."/>
            <person name="Jex A.R."/>
            <person name="Gazzola D."/>
            <person name="Li H."/>
            <person name="Toshio Fujiwara R."/>
            <person name="Zhan B."/>
            <person name="Aroian R.V."/>
            <person name="Pafco B."/>
            <person name="Schwarz E.M."/>
        </authorList>
    </citation>
    <scope>NUCLEOTIDE SEQUENCE [LARGE SCALE GENOMIC DNA]</scope>
    <source>
        <strain evidence="12 13">Aroian</strain>
        <tissue evidence="12">Whole animal</tissue>
    </source>
</reference>
<dbReference type="InterPro" id="IPR001628">
    <property type="entry name" value="Znf_hrmn_rcpt"/>
</dbReference>
<evidence type="ECO:0000256" key="1">
    <source>
        <dbReference type="ARBA" id="ARBA00022723"/>
    </source>
</evidence>
<comment type="caution">
    <text evidence="12">The sequence shown here is derived from an EMBL/GenBank/DDBJ whole genome shotgun (WGS) entry which is preliminary data.</text>
</comment>
<dbReference type="EMBL" id="JAVFWL010000004">
    <property type="protein sequence ID" value="KAK6747204.1"/>
    <property type="molecule type" value="Genomic_DNA"/>
</dbReference>
<evidence type="ECO:0000313" key="13">
    <source>
        <dbReference type="Proteomes" id="UP001303046"/>
    </source>
</evidence>
<evidence type="ECO:0000256" key="5">
    <source>
        <dbReference type="ARBA" id="ARBA00023125"/>
    </source>
</evidence>
<evidence type="ECO:0000259" key="11">
    <source>
        <dbReference type="PROSITE" id="PS51843"/>
    </source>
</evidence>
<keyword evidence="3 9" id="KW-0862">Zinc</keyword>
<accession>A0ABR1D9U1</accession>
<dbReference type="InterPro" id="IPR035500">
    <property type="entry name" value="NHR-like_dom_sf"/>
</dbReference>
<dbReference type="InterPro" id="IPR000536">
    <property type="entry name" value="Nucl_hrmn_rcpt_lig-bd"/>
</dbReference>
<evidence type="ECO:0000259" key="10">
    <source>
        <dbReference type="PROSITE" id="PS51030"/>
    </source>
</evidence>
<keyword evidence="1 9" id="KW-0479">Metal-binding</keyword>